<keyword evidence="3" id="KW-1185">Reference proteome</keyword>
<dbReference type="Pfam" id="PF05494">
    <property type="entry name" value="MlaC"/>
    <property type="match status" value="1"/>
</dbReference>
<proteinExistence type="predicted"/>
<evidence type="ECO:0000313" key="2">
    <source>
        <dbReference type="EMBL" id="MBS7809355.1"/>
    </source>
</evidence>
<dbReference type="Gene3D" id="3.10.450.710">
    <property type="entry name" value="Tgt2/MlaC"/>
    <property type="match status" value="1"/>
</dbReference>
<dbReference type="Proteomes" id="UP000766336">
    <property type="component" value="Unassembled WGS sequence"/>
</dbReference>
<dbReference type="InterPro" id="IPR017842">
    <property type="entry name" value="Hopanoid_biosyn-assoc_HpnM"/>
</dbReference>
<dbReference type="InterPro" id="IPR006311">
    <property type="entry name" value="TAT_signal"/>
</dbReference>
<gene>
    <name evidence="2" type="ORF">KHU32_00305</name>
</gene>
<keyword evidence="1" id="KW-0732">Signal</keyword>
<comment type="caution">
    <text evidence="2">The sequence shown here is derived from an EMBL/GenBank/DDBJ whole genome shotgun (WGS) entry which is preliminary data.</text>
</comment>
<dbReference type="RefSeq" id="WP_213668066.1">
    <property type="nucleotide sequence ID" value="NZ_JAHCDA010000001.1"/>
</dbReference>
<feature type="signal peptide" evidence="1">
    <location>
        <begin position="1"/>
        <end position="27"/>
    </location>
</feature>
<name>A0ABS5Q6W0_9PROT</name>
<sequence>MHTRRLLLLAPALLAPALAALPRPASAQSAPTEVVERFHAALLGVMRNAQRLGIRGRNEQLTPVMDQVFDLSAMTRIAAGANWANLSPDQRNTLTDAFRRWSIATYASRFDGYSGESFQTVGTQTLANGDTLVRTRLNRTDGDPVVLSYLLRGQPPRVVDVYLTGTISELASRRSEFATLIREGGAPRLIQELQSRTSRLLAA</sequence>
<dbReference type="EMBL" id="JAHCDA010000001">
    <property type="protein sequence ID" value="MBS7809355.1"/>
    <property type="molecule type" value="Genomic_DNA"/>
</dbReference>
<organism evidence="2 3">
    <name type="scientific">Roseococcus pinisoli</name>
    <dbReference type="NCBI Taxonomy" id="2835040"/>
    <lineage>
        <taxon>Bacteria</taxon>
        <taxon>Pseudomonadati</taxon>
        <taxon>Pseudomonadota</taxon>
        <taxon>Alphaproteobacteria</taxon>
        <taxon>Acetobacterales</taxon>
        <taxon>Roseomonadaceae</taxon>
        <taxon>Roseococcus</taxon>
    </lineage>
</organism>
<evidence type="ECO:0000256" key="1">
    <source>
        <dbReference type="SAM" id="SignalP"/>
    </source>
</evidence>
<protein>
    <submittedName>
        <fullName evidence="2">ABC transporter substrate-binding protein</fullName>
    </submittedName>
</protein>
<dbReference type="InterPro" id="IPR008869">
    <property type="entry name" value="MlaC/ttg2D"/>
</dbReference>
<dbReference type="PANTHER" id="PTHR36573:SF1">
    <property type="entry name" value="INTERMEMBRANE PHOSPHOLIPID TRANSPORT SYSTEM BINDING PROTEIN MLAC"/>
    <property type="match status" value="1"/>
</dbReference>
<feature type="chain" id="PRO_5045717998" evidence="1">
    <location>
        <begin position="28"/>
        <end position="203"/>
    </location>
</feature>
<dbReference type="PROSITE" id="PS51318">
    <property type="entry name" value="TAT"/>
    <property type="match status" value="1"/>
</dbReference>
<evidence type="ECO:0000313" key="3">
    <source>
        <dbReference type="Proteomes" id="UP000766336"/>
    </source>
</evidence>
<dbReference type="InterPro" id="IPR042245">
    <property type="entry name" value="Tgt2/MlaC_sf"/>
</dbReference>
<dbReference type="NCBIfam" id="TIGR03481">
    <property type="entry name" value="HpnM"/>
    <property type="match status" value="1"/>
</dbReference>
<reference evidence="2 3" key="1">
    <citation type="submission" date="2021-05" db="EMBL/GenBank/DDBJ databases">
        <title>Roseococcus sp. XZZS9, whole genome shotgun sequencing project.</title>
        <authorList>
            <person name="Zhao G."/>
            <person name="Shen L."/>
        </authorList>
    </citation>
    <scope>NUCLEOTIDE SEQUENCE [LARGE SCALE GENOMIC DNA]</scope>
    <source>
        <strain evidence="2 3">XZZS9</strain>
    </source>
</reference>
<dbReference type="PANTHER" id="PTHR36573">
    <property type="entry name" value="INTERMEMBRANE PHOSPHOLIPID TRANSPORT SYSTEM BINDING PROTEIN MLAC"/>
    <property type="match status" value="1"/>
</dbReference>
<accession>A0ABS5Q6W0</accession>